<dbReference type="InterPro" id="IPR051014">
    <property type="entry name" value="Cation_Transport_ATPase_IB"/>
</dbReference>
<evidence type="ECO:0000313" key="11">
    <source>
        <dbReference type="Proteomes" id="UP000295030"/>
    </source>
</evidence>
<dbReference type="InterPro" id="IPR001757">
    <property type="entry name" value="P_typ_ATPase"/>
</dbReference>
<dbReference type="Gene3D" id="2.70.150.10">
    <property type="entry name" value="Calcium-transporting ATPase, cytoplasmic transduction domain A"/>
    <property type="match status" value="1"/>
</dbReference>
<proteinExistence type="inferred from homology"/>
<dbReference type="Pfam" id="PF00122">
    <property type="entry name" value="E1-E2_ATPase"/>
    <property type="match status" value="1"/>
</dbReference>
<keyword evidence="8" id="KW-0067">ATP-binding</keyword>
<dbReference type="GO" id="GO:0046872">
    <property type="term" value="F:metal ion binding"/>
    <property type="evidence" value="ECO:0007669"/>
    <property type="project" value="UniProtKB-KW"/>
</dbReference>
<dbReference type="Gene3D" id="3.40.50.1000">
    <property type="entry name" value="HAD superfamily/HAD-like"/>
    <property type="match status" value="1"/>
</dbReference>
<sequence length="663" mass="66781">MTLFAFAGLVPPSAFGFVRSLLSRLLLPGLLLALAAGAIAWAGGQGVLAARIWAGTTALVLALLAIHILSSLRRGEFGLDLIAALAMGAALVFGENLAGAIVALMFTGGQALEAYAQRRAALEMSALLARVPRTAARYENGRLADVPLDALRPGDCLLVRRGEVVPVDGTLDSPLATLDQAALTGEPLPVRRAQGEAVMSGTTNAGNAFNLTAIHAAADSTYAGIVRLVEAAQRSKAPMVRLADRYALGFLVLTLAIAGAAWALSGDPVRLLAVLVIATPCPLILAVPVAIISGMSRCAGRGVLVKDGGALERLARLRTVLIDKTGTLTGGRPRLIAITAGTGFAPDDALRLAASLDQASAHVVASALVEAAGERGLALTSPSDINEEPGAGLTGRVGAHRVAVGGRGFVAAHLTGNGGNSETDGAAFPPGTVSVDVAVDGVLAGTLLLADAVREEAQAVLAALRDMGVTRLILATGDETARAQAIAAGLGFDAVLSNMTPQDKAAAVVAERANGPVMMIGDGVNDAPALAAADIGVAMGGGGSGGRSSAASSEAASVVILVDRLDRLIDAMAIARRSRAIAVQSVVAGIGLSTLGMVAAAFGLLAPVEGALLQELIDVAVILNALRALRAPPAGAARQGAARQGLRACPFRSARCCPAVGQR</sequence>
<evidence type="ECO:0000256" key="6">
    <source>
        <dbReference type="ARBA" id="ARBA00039097"/>
    </source>
</evidence>
<feature type="transmembrane region" description="Helical" evidence="8">
    <location>
        <begin position="271"/>
        <end position="292"/>
    </location>
</feature>
<keyword evidence="8" id="KW-0547">Nucleotide-binding</keyword>
<dbReference type="InterPro" id="IPR023214">
    <property type="entry name" value="HAD_sf"/>
</dbReference>
<dbReference type="PRINTS" id="PR00119">
    <property type="entry name" value="CATATPASE"/>
</dbReference>
<dbReference type="PANTHER" id="PTHR48085:SF5">
    <property type="entry name" value="CADMIUM_ZINC-TRANSPORTING ATPASE HMA4-RELATED"/>
    <property type="match status" value="1"/>
</dbReference>
<dbReference type="EMBL" id="SMFY01000001">
    <property type="protein sequence ID" value="TCK31013.1"/>
    <property type="molecule type" value="Genomic_DNA"/>
</dbReference>
<dbReference type="GO" id="GO:0016463">
    <property type="term" value="F:P-type zinc transporter activity"/>
    <property type="evidence" value="ECO:0007669"/>
    <property type="project" value="UniProtKB-EC"/>
</dbReference>
<keyword evidence="8" id="KW-0479">Metal-binding</keyword>
<dbReference type="GO" id="GO:0016887">
    <property type="term" value="F:ATP hydrolysis activity"/>
    <property type="evidence" value="ECO:0007669"/>
    <property type="project" value="InterPro"/>
</dbReference>
<dbReference type="PROSITE" id="PS00154">
    <property type="entry name" value="ATPASE_E1_E2"/>
    <property type="match status" value="1"/>
</dbReference>
<comment type="similarity">
    <text evidence="2 8">Belongs to the cation transport ATPase (P-type) (TC 3.A.3) family. Type IB subfamily.</text>
</comment>
<dbReference type="AlphaFoldDB" id="A0A4R1I9U7"/>
<comment type="catalytic activity">
    <reaction evidence="7">
        <text>Zn(2+)(in) + ATP + H2O = Zn(2+)(out) + ADP + phosphate + H(+)</text>
        <dbReference type="Rhea" id="RHEA:20621"/>
        <dbReference type="ChEBI" id="CHEBI:15377"/>
        <dbReference type="ChEBI" id="CHEBI:15378"/>
        <dbReference type="ChEBI" id="CHEBI:29105"/>
        <dbReference type="ChEBI" id="CHEBI:30616"/>
        <dbReference type="ChEBI" id="CHEBI:43474"/>
        <dbReference type="ChEBI" id="CHEBI:456216"/>
        <dbReference type="EC" id="7.2.2.12"/>
    </reaction>
</comment>
<evidence type="ECO:0000256" key="5">
    <source>
        <dbReference type="ARBA" id="ARBA00023136"/>
    </source>
</evidence>
<evidence type="ECO:0000313" key="10">
    <source>
        <dbReference type="EMBL" id="TCK31013.1"/>
    </source>
</evidence>
<evidence type="ECO:0000259" key="9">
    <source>
        <dbReference type="Pfam" id="PF00122"/>
    </source>
</evidence>
<dbReference type="GO" id="GO:0005886">
    <property type="term" value="C:plasma membrane"/>
    <property type="evidence" value="ECO:0007669"/>
    <property type="project" value="UniProtKB-SubCell"/>
</dbReference>
<dbReference type="NCBIfam" id="TIGR01494">
    <property type="entry name" value="ATPase_P-type"/>
    <property type="match status" value="2"/>
</dbReference>
<evidence type="ECO:0000256" key="1">
    <source>
        <dbReference type="ARBA" id="ARBA00004370"/>
    </source>
</evidence>
<dbReference type="SUPFAM" id="SSF56784">
    <property type="entry name" value="HAD-like"/>
    <property type="match status" value="1"/>
</dbReference>
<accession>A0A4R1I9U7</accession>
<feature type="transmembrane region" description="Helical" evidence="8">
    <location>
        <begin position="581"/>
        <end position="605"/>
    </location>
</feature>
<reference evidence="10 11" key="1">
    <citation type="submission" date="2019-03" db="EMBL/GenBank/DDBJ databases">
        <title>Genomic Encyclopedia of Type Strains, Phase IV (KMG-IV): sequencing the most valuable type-strain genomes for metagenomic binning, comparative biology and taxonomic classification.</title>
        <authorList>
            <person name="Goeker M."/>
        </authorList>
    </citation>
    <scope>NUCLEOTIDE SEQUENCE [LARGE SCALE GENOMIC DNA]</scope>
    <source>
        <strain evidence="10 11">DSM 101</strain>
    </source>
</reference>
<evidence type="ECO:0000256" key="8">
    <source>
        <dbReference type="RuleBase" id="RU362081"/>
    </source>
</evidence>
<dbReference type="SUPFAM" id="SSF81653">
    <property type="entry name" value="Calcium ATPase, transduction domain A"/>
    <property type="match status" value="1"/>
</dbReference>
<comment type="subcellular location">
    <subcellularLocation>
        <location evidence="8">Cell membrane</location>
    </subcellularLocation>
    <subcellularLocation>
        <location evidence="1">Membrane</location>
    </subcellularLocation>
</comment>
<keyword evidence="4 8" id="KW-1133">Transmembrane helix</keyword>
<keyword evidence="8" id="KW-1003">Cell membrane</keyword>
<keyword evidence="5 8" id="KW-0472">Membrane</keyword>
<feature type="domain" description="P-type ATPase A" evidence="9">
    <location>
        <begin position="131"/>
        <end position="230"/>
    </location>
</feature>
<comment type="caution">
    <text evidence="10">The sequence shown here is derived from an EMBL/GenBank/DDBJ whole genome shotgun (WGS) entry which is preliminary data.</text>
</comment>
<dbReference type="SUPFAM" id="SSF81665">
    <property type="entry name" value="Calcium ATPase, transmembrane domain M"/>
    <property type="match status" value="1"/>
</dbReference>
<dbReference type="InterPro" id="IPR036412">
    <property type="entry name" value="HAD-like_sf"/>
</dbReference>
<evidence type="ECO:0000256" key="7">
    <source>
        <dbReference type="ARBA" id="ARBA00047308"/>
    </source>
</evidence>
<keyword evidence="3 8" id="KW-0812">Transmembrane</keyword>
<dbReference type="InterPro" id="IPR059000">
    <property type="entry name" value="ATPase_P-type_domA"/>
</dbReference>
<gene>
    <name evidence="10" type="ORF">EV667_1118</name>
</gene>
<protein>
    <recommendedName>
        <fullName evidence="6">P-type Zn(2+) transporter</fullName>
        <ecNumber evidence="6">7.2.2.12</ecNumber>
    </recommendedName>
</protein>
<evidence type="ECO:0000256" key="2">
    <source>
        <dbReference type="ARBA" id="ARBA00006024"/>
    </source>
</evidence>
<dbReference type="InterPro" id="IPR008250">
    <property type="entry name" value="ATPase_P-typ_transduc_dom_A_sf"/>
</dbReference>
<dbReference type="Proteomes" id="UP000295030">
    <property type="component" value="Unassembled WGS sequence"/>
</dbReference>
<dbReference type="InterPro" id="IPR018303">
    <property type="entry name" value="ATPase_P-typ_P_site"/>
</dbReference>
<dbReference type="GO" id="GO:0015086">
    <property type="term" value="F:cadmium ion transmembrane transporter activity"/>
    <property type="evidence" value="ECO:0007669"/>
    <property type="project" value="TreeGrafter"/>
</dbReference>
<name>A0A4R1I9U7_ANCAQ</name>
<keyword evidence="11" id="KW-1185">Reference proteome</keyword>
<dbReference type="Gene3D" id="3.40.1110.10">
    <property type="entry name" value="Calcium-transporting ATPase, cytoplasmic domain N"/>
    <property type="match status" value="1"/>
</dbReference>
<dbReference type="PANTHER" id="PTHR48085">
    <property type="entry name" value="CADMIUM/ZINC-TRANSPORTING ATPASE HMA2-RELATED"/>
    <property type="match status" value="1"/>
</dbReference>
<feature type="transmembrane region" description="Helical" evidence="8">
    <location>
        <begin position="50"/>
        <end position="69"/>
    </location>
</feature>
<dbReference type="NCBIfam" id="TIGR01525">
    <property type="entry name" value="ATPase-IB_hvy"/>
    <property type="match status" value="1"/>
</dbReference>
<evidence type="ECO:0000256" key="3">
    <source>
        <dbReference type="ARBA" id="ARBA00022692"/>
    </source>
</evidence>
<dbReference type="InterPro" id="IPR023299">
    <property type="entry name" value="ATPase_P-typ_cyto_dom_N"/>
</dbReference>
<feature type="transmembrane region" description="Helical" evidence="8">
    <location>
        <begin position="81"/>
        <end position="106"/>
    </location>
</feature>
<dbReference type="InterPro" id="IPR027256">
    <property type="entry name" value="P-typ_ATPase_IB"/>
</dbReference>
<dbReference type="PROSITE" id="PS01229">
    <property type="entry name" value="COF_2"/>
    <property type="match status" value="1"/>
</dbReference>
<dbReference type="Pfam" id="PF00702">
    <property type="entry name" value="Hydrolase"/>
    <property type="match status" value="1"/>
</dbReference>
<feature type="transmembrane region" description="Helical" evidence="8">
    <location>
        <begin position="26"/>
        <end position="43"/>
    </location>
</feature>
<evidence type="ECO:0000256" key="4">
    <source>
        <dbReference type="ARBA" id="ARBA00022989"/>
    </source>
</evidence>
<dbReference type="EC" id="7.2.2.12" evidence="6"/>
<feature type="transmembrane region" description="Helical" evidence="8">
    <location>
        <begin position="246"/>
        <end position="265"/>
    </location>
</feature>
<dbReference type="InterPro" id="IPR023298">
    <property type="entry name" value="ATPase_P-typ_TM_dom_sf"/>
</dbReference>
<dbReference type="GO" id="GO:0005524">
    <property type="term" value="F:ATP binding"/>
    <property type="evidence" value="ECO:0007669"/>
    <property type="project" value="UniProtKB-UniRule"/>
</dbReference>
<organism evidence="10 11">
    <name type="scientific">Ancylobacter aquaticus</name>
    <dbReference type="NCBI Taxonomy" id="100"/>
    <lineage>
        <taxon>Bacteria</taxon>
        <taxon>Pseudomonadati</taxon>
        <taxon>Pseudomonadota</taxon>
        <taxon>Alphaproteobacteria</taxon>
        <taxon>Hyphomicrobiales</taxon>
        <taxon>Xanthobacteraceae</taxon>
        <taxon>Ancylobacter</taxon>
    </lineage>
</organism>